<sequence>MLRHSYYDRDEMRLKDRKWINLQEYYDVEYWSKKFGITPELLQLAVKNSGTTAAEEVEQYIRNKYVFK</sequence>
<reference evidence="1 2" key="1">
    <citation type="submission" date="2016-10" db="EMBL/GenBank/DDBJ databases">
        <authorList>
            <person name="de Groot N.N."/>
        </authorList>
    </citation>
    <scope>NUCLEOTIDE SEQUENCE [LARGE SCALE GENOMIC DNA]</scope>
    <source>
        <strain evidence="1 2">DSM 19033</strain>
    </source>
</reference>
<gene>
    <name evidence="1" type="ORF">SAMN05443550_11537</name>
</gene>
<dbReference type="EMBL" id="FNRA01000015">
    <property type="protein sequence ID" value="SEB19165.1"/>
    <property type="molecule type" value="Genomic_DNA"/>
</dbReference>
<dbReference type="Pfam" id="PF12244">
    <property type="entry name" value="DUF3606"/>
    <property type="match status" value="1"/>
</dbReference>
<accession>A0A1H4HBU0</accession>
<keyword evidence="2" id="KW-1185">Reference proteome</keyword>
<protein>
    <recommendedName>
        <fullName evidence="3">DUF3606 domain-containing protein</fullName>
    </recommendedName>
</protein>
<evidence type="ECO:0008006" key="3">
    <source>
        <dbReference type="Google" id="ProtNLM"/>
    </source>
</evidence>
<dbReference type="RefSeq" id="WP_090559784.1">
    <property type="nucleotide sequence ID" value="NZ_FNRA01000015.1"/>
</dbReference>
<dbReference type="AlphaFoldDB" id="A0A1H4HBU0"/>
<proteinExistence type="predicted"/>
<evidence type="ECO:0000313" key="2">
    <source>
        <dbReference type="Proteomes" id="UP000198850"/>
    </source>
</evidence>
<dbReference type="InterPro" id="IPR022037">
    <property type="entry name" value="DUF3606"/>
</dbReference>
<organism evidence="1 2">
    <name type="scientific">Pedobacter hartonius</name>
    <dbReference type="NCBI Taxonomy" id="425514"/>
    <lineage>
        <taxon>Bacteria</taxon>
        <taxon>Pseudomonadati</taxon>
        <taxon>Bacteroidota</taxon>
        <taxon>Sphingobacteriia</taxon>
        <taxon>Sphingobacteriales</taxon>
        <taxon>Sphingobacteriaceae</taxon>
        <taxon>Pedobacter</taxon>
    </lineage>
</organism>
<evidence type="ECO:0000313" key="1">
    <source>
        <dbReference type="EMBL" id="SEB19165.1"/>
    </source>
</evidence>
<name>A0A1H4HBU0_9SPHI</name>
<dbReference type="Proteomes" id="UP000198850">
    <property type="component" value="Unassembled WGS sequence"/>
</dbReference>
<dbReference type="OrthoDB" id="7030114at2"/>